<gene>
    <name evidence="1" type="ORF">Rsw2DRAFT_3076</name>
</gene>
<keyword evidence="2" id="KW-1185">Reference proteome</keyword>
<protein>
    <submittedName>
        <fullName evidence="1">Uncharacterized protein</fullName>
    </submittedName>
</protein>
<dbReference type="AlphaFoldDB" id="C8S4U8"/>
<reference evidence="1 2" key="1">
    <citation type="submission" date="2009-08" db="EMBL/GenBank/DDBJ databases">
        <title>The draft genome of Rhodobacter sp. SW2.</title>
        <authorList>
            <consortium name="US DOE Joint Genome Institute (JGI-PGF)"/>
            <person name="Lucas S."/>
            <person name="Copeland A."/>
            <person name="Lapidus A."/>
            <person name="Glavina del Rio T."/>
            <person name="Tice H."/>
            <person name="Bruce D."/>
            <person name="Goodwin L."/>
            <person name="Pitluck S."/>
            <person name="Larimer F."/>
            <person name="Land M.L."/>
            <person name="Hauser L."/>
            <person name="Emerson D."/>
        </authorList>
    </citation>
    <scope>NUCLEOTIDE SEQUENCE [LARGE SCALE GENOMIC DNA]</scope>
    <source>
        <strain evidence="1 2">SW2</strain>
    </source>
</reference>
<comment type="caution">
    <text evidence="1">The sequence shown here is derived from an EMBL/GenBank/DDBJ whole genome shotgun (WGS) entry which is preliminary data.</text>
</comment>
<organism evidence="1 2">
    <name type="scientific">Rhodobacter ferrooxidans</name>
    <dbReference type="NCBI Taxonomy" id="371731"/>
    <lineage>
        <taxon>Bacteria</taxon>
        <taxon>Pseudomonadati</taxon>
        <taxon>Pseudomonadota</taxon>
        <taxon>Alphaproteobacteria</taxon>
        <taxon>Rhodobacterales</taxon>
        <taxon>Rhodobacter group</taxon>
        <taxon>Rhodobacter</taxon>
    </lineage>
</organism>
<evidence type="ECO:0000313" key="2">
    <source>
        <dbReference type="Proteomes" id="UP000010121"/>
    </source>
</evidence>
<dbReference type="Proteomes" id="UP000010121">
    <property type="component" value="Unassembled WGS sequence"/>
</dbReference>
<dbReference type="STRING" id="371731.Rsw2DRAFT_3076"/>
<dbReference type="eggNOG" id="ENOG50314F8">
    <property type="taxonomic scope" value="Bacteria"/>
</dbReference>
<dbReference type="EMBL" id="ACYY01000028">
    <property type="protein sequence ID" value="EEW24007.1"/>
    <property type="molecule type" value="Genomic_DNA"/>
</dbReference>
<name>C8S4U8_9RHOB</name>
<evidence type="ECO:0000313" key="1">
    <source>
        <dbReference type="EMBL" id="EEW24007.1"/>
    </source>
</evidence>
<accession>C8S4U8</accession>
<proteinExistence type="predicted"/>
<sequence length="113" mass="12225">MRAAMASQLAEAIADAHPDDAAQIMTAALIDLSAGNPGQGSLFVCAEEDAKWWASIATPVELMAVMRATLERLGDLAMHRDMRKRLFFQLWKSLGADDRARFLAYAVGGSGNE</sequence>